<dbReference type="AlphaFoldDB" id="A0A914VQY8"/>
<protein>
    <submittedName>
        <fullName evidence="2">Uncharacterized protein</fullName>
    </submittedName>
</protein>
<name>A0A914VQY8_9BILA</name>
<accession>A0A914VQY8</accession>
<dbReference type="Proteomes" id="UP000887566">
    <property type="component" value="Unplaced"/>
</dbReference>
<evidence type="ECO:0000313" key="1">
    <source>
        <dbReference type="Proteomes" id="UP000887566"/>
    </source>
</evidence>
<organism evidence="1 2">
    <name type="scientific">Plectus sambesii</name>
    <dbReference type="NCBI Taxonomy" id="2011161"/>
    <lineage>
        <taxon>Eukaryota</taxon>
        <taxon>Metazoa</taxon>
        <taxon>Ecdysozoa</taxon>
        <taxon>Nematoda</taxon>
        <taxon>Chromadorea</taxon>
        <taxon>Plectida</taxon>
        <taxon>Plectina</taxon>
        <taxon>Plectoidea</taxon>
        <taxon>Plectidae</taxon>
        <taxon>Plectus</taxon>
    </lineage>
</organism>
<proteinExistence type="predicted"/>
<evidence type="ECO:0000313" key="2">
    <source>
        <dbReference type="WBParaSite" id="PSAMB.scaffold22854size469.g38738.t1"/>
    </source>
</evidence>
<keyword evidence="1" id="KW-1185">Reference proteome</keyword>
<reference evidence="2" key="1">
    <citation type="submission" date="2022-11" db="UniProtKB">
        <authorList>
            <consortium name="WormBaseParasite"/>
        </authorList>
    </citation>
    <scope>IDENTIFICATION</scope>
</reference>
<sequence length="92" mass="10381">MKGALIRRVACQKQRRRLGQWSLVTLVDSSNYPVVTRQQSLVTLQWSLVSTIHRSLRNTETSSLTYDERAAACCTTRLRYGYSATLSALLSS</sequence>
<dbReference type="WBParaSite" id="PSAMB.scaffold22854size469.g38738.t1">
    <property type="protein sequence ID" value="PSAMB.scaffold22854size469.g38738.t1"/>
    <property type="gene ID" value="PSAMB.scaffold22854size469.g38738"/>
</dbReference>